<keyword evidence="4 11" id="KW-1133">Transmembrane helix</keyword>
<reference evidence="13" key="1">
    <citation type="submission" date="2023-01" db="EMBL/GenBank/DDBJ databases">
        <title>Genome assembly of the deep-sea coral Lophelia pertusa.</title>
        <authorList>
            <person name="Herrera S."/>
            <person name="Cordes E."/>
        </authorList>
    </citation>
    <scope>NUCLEOTIDE SEQUENCE</scope>
    <source>
        <strain evidence="13">USNM1676648</strain>
        <tissue evidence="13">Polyp</tissue>
    </source>
</reference>
<feature type="transmembrane region" description="Helical" evidence="11">
    <location>
        <begin position="113"/>
        <end position="131"/>
    </location>
</feature>
<evidence type="ECO:0000313" key="14">
    <source>
        <dbReference type="Proteomes" id="UP001163046"/>
    </source>
</evidence>
<evidence type="ECO:0000256" key="9">
    <source>
        <dbReference type="ARBA" id="ARBA00023224"/>
    </source>
</evidence>
<evidence type="ECO:0000259" key="12">
    <source>
        <dbReference type="PROSITE" id="PS50262"/>
    </source>
</evidence>
<comment type="subcellular location">
    <subcellularLocation>
        <location evidence="1">Cell membrane</location>
        <topology evidence="1">Multi-pass membrane protein</topology>
    </subcellularLocation>
</comment>
<evidence type="ECO:0000256" key="1">
    <source>
        <dbReference type="ARBA" id="ARBA00004651"/>
    </source>
</evidence>
<dbReference type="EMBL" id="MU825887">
    <property type="protein sequence ID" value="KAJ7384411.1"/>
    <property type="molecule type" value="Genomic_DNA"/>
</dbReference>
<keyword evidence="7" id="KW-1015">Disulfide bond</keyword>
<accession>A0A9W9ZMT5</accession>
<evidence type="ECO:0000256" key="5">
    <source>
        <dbReference type="ARBA" id="ARBA00023040"/>
    </source>
</evidence>
<comment type="similarity">
    <text evidence="10">Belongs to the G-protein coupled receptor 1 family.</text>
</comment>
<sequence>MSTNSLLPATNITEHSSCVDGSLETTFMVLNITTGVVILLGNVLVFVSIATSPRLRQQQMNLFLASMAVTDIMMGACVVPGYSLFCVGCLEYPQSKYCWLMEGTKDITLGSSIYNLLAISYDRCLAIYWPLQYSDMMTKGRAVFILSVVWSLSLAIALIRNIWHHTTTGAELNAIDGLYNNVLLIVVLLIPCIIISVINIKIMLTIRKQVREVSFALRNLQNAGGEANNNPDETQAEVVRKRKGTIACALLS</sequence>
<name>A0A9W9ZMT5_9CNID</name>
<keyword evidence="2" id="KW-1003">Cell membrane</keyword>
<dbReference type="PROSITE" id="PS50262">
    <property type="entry name" value="G_PROTEIN_RECEP_F1_2"/>
    <property type="match status" value="1"/>
</dbReference>
<dbReference type="Proteomes" id="UP001163046">
    <property type="component" value="Unassembled WGS sequence"/>
</dbReference>
<feature type="domain" description="G-protein coupled receptors family 1 profile" evidence="12">
    <location>
        <begin position="41"/>
        <end position="252"/>
    </location>
</feature>
<keyword evidence="8 10" id="KW-0675">Receptor</keyword>
<dbReference type="InterPro" id="IPR000276">
    <property type="entry name" value="GPCR_Rhodpsn"/>
</dbReference>
<evidence type="ECO:0000256" key="3">
    <source>
        <dbReference type="ARBA" id="ARBA00022692"/>
    </source>
</evidence>
<evidence type="ECO:0000256" key="2">
    <source>
        <dbReference type="ARBA" id="ARBA00022475"/>
    </source>
</evidence>
<dbReference type="AlphaFoldDB" id="A0A9W9ZMT5"/>
<evidence type="ECO:0000256" key="6">
    <source>
        <dbReference type="ARBA" id="ARBA00023136"/>
    </source>
</evidence>
<dbReference type="GO" id="GO:0005886">
    <property type="term" value="C:plasma membrane"/>
    <property type="evidence" value="ECO:0007669"/>
    <property type="project" value="UniProtKB-SubCell"/>
</dbReference>
<evidence type="ECO:0000256" key="7">
    <source>
        <dbReference type="ARBA" id="ARBA00023157"/>
    </source>
</evidence>
<comment type="caution">
    <text evidence="13">The sequence shown here is derived from an EMBL/GenBank/DDBJ whole genome shotgun (WGS) entry which is preliminary data.</text>
</comment>
<dbReference type="Pfam" id="PF00001">
    <property type="entry name" value="7tm_1"/>
    <property type="match status" value="1"/>
</dbReference>
<feature type="transmembrane region" description="Helical" evidence="11">
    <location>
        <begin position="143"/>
        <end position="163"/>
    </location>
</feature>
<keyword evidence="5 10" id="KW-0297">G-protein coupled receptor</keyword>
<protein>
    <recommendedName>
        <fullName evidence="12">G-protein coupled receptors family 1 profile domain-containing protein</fullName>
    </recommendedName>
</protein>
<feature type="transmembrane region" description="Helical" evidence="11">
    <location>
        <begin position="183"/>
        <end position="204"/>
    </location>
</feature>
<keyword evidence="3 10" id="KW-0812">Transmembrane</keyword>
<dbReference type="PRINTS" id="PR00237">
    <property type="entry name" value="GPCRRHODOPSN"/>
</dbReference>
<evidence type="ECO:0000256" key="8">
    <source>
        <dbReference type="ARBA" id="ARBA00023170"/>
    </source>
</evidence>
<dbReference type="PROSITE" id="PS00237">
    <property type="entry name" value="G_PROTEIN_RECEP_F1_1"/>
    <property type="match status" value="1"/>
</dbReference>
<dbReference type="PANTHER" id="PTHR24248:SF125">
    <property type="entry name" value="DOPAMINE D2-LIKE RECEPTOR"/>
    <property type="match status" value="1"/>
</dbReference>
<dbReference type="OrthoDB" id="10042731at2759"/>
<feature type="transmembrane region" description="Helical" evidence="11">
    <location>
        <begin position="62"/>
        <end position="85"/>
    </location>
</feature>
<keyword evidence="9 10" id="KW-0807">Transducer</keyword>
<dbReference type="SUPFAM" id="SSF81321">
    <property type="entry name" value="Family A G protein-coupled receptor-like"/>
    <property type="match status" value="1"/>
</dbReference>
<gene>
    <name evidence="13" type="ORF">OS493_021823</name>
</gene>
<dbReference type="GO" id="GO:0004930">
    <property type="term" value="F:G protein-coupled receptor activity"/>
    <property type="evidence" value="ECO:0007669"/>
    <property type="project" value="UniProtKB-KW"/>
</dbReference>
<keyword evidence="14" id="KW-1185">Reference proteome</keyword>
<evidence type="ECO:0000256" key="4">
    <source>
        <dbReference type="ARBA" id="ARBA00022989"/>
    </source>
</evidence>
<dbReference type="Gene3D" id="1.20.1070.10">
    <property type="entry name" value="Rhodopsin 7-helix transmembrane proteins"/>
    <property type="match status" value="1"/>
</dbReference>
<dbReference type="PANTHER" id="PTHR24248">
    <property type="entry name" value="ADRENERGIC RECEPTOR-RELATED G-PROTEIN COUPLED RECEPTOR"/>
    <property type="match status" value="1"/>
</dbReference>
<feature type="transmembrane region" description="Helical" evidence="11">
    <location>
        <begin position="27"/>
        <end position="50"/>
    </location>
</feature>
<evidence type="ECO:0000256" key="11">
    <source>
        <dbReference type="SAM" id="Phobius"/>
    </source>
</evidence>
<keyword evidence="6 11" id="KW-0472">Membrane</keyword>
<proteinExistence type="inferred from homology"/>
<organism evidence="13 14">
    <name type="scientific">Desmophyllum pertusum</name>
    <dbReference type="NCBI Taxonomy" id="174260"/>
    <lineage>
        <taxon>Eukaryota</taxon>
        <taxon>Metazoa</taxon>
        <taxon>Cnidaria</taxon>
        <taxon>Anthozoa</taxon>
        <taxon>Hexacorallia</taxon>
        <taxon>Scleractinia</taxon>
        <taxon>Caryophylliina</taxon>
        <taxon>Caryophylliidae</taxon>
        <taxon>Desmophyllum</taxon>
    </lineage>
</organism>
<dbReference type="InterPro" id="IPR017452">
    <property type="entry name" value="GPCR_Rhodpsn_7TM"/>
</dbReference>
<evidence type="ECO:0000313" key="13">
    <source>
        <dbReference type="EMBL" id="KAJ7384411.1"/>
    </source>
</evidence>
<evidence type="ECO:0000256" key="10">
    <source>
        <dbReference type="RuleBase" id="RU000688"/>
    </source>
</evidence>